<dbReference type="InterPro" id="IPR046985">
    <property type="entry name" value="IP5"/>
</dbReference>
<dbReference type="AlphaFoldDB" id="A0A163Z2R5"/>
<proteinExistence type="predicted"/>
<evidence type="ECO:0000313" key="3">
    <source>
        <dbReference type="EMBL" id="SAM07829.1"/>
    </source>
</evidence>
<dbReference type="InterPro" id="IPR036691">
    <property type="entry name" value="Endo/exonu/phosph_ase_sf"/>
</dbReference>
<feature type="region of interest" description="Disordered" evidence="1">
    <location>
        <begin position="582"/>
        <end position="604"/>
    </location>
</feature>
<dbReference type="InterPro" id="IPR000300">
    <property type="entry name" value="IPPc"/>
</dbReference>
<protein>
    <recommendedName>
        <fullName evidence="2">Inositol polyphosphate-related phosphatase domain-containing protein</fullName>
    </recommendedName>
</protein>
<dbReference type="OrthoDB" id="405996at2759"/>
<evidence type="ECO:0000259" key="2">
    <source>
        <dbReference type="SMART" id="SM00128"/>
    </source>
</evidence>
<feature type="compositionally biased region" description="Low complexity" evidence="1">
    <location>
        <begin position="385"/>
        <end position="394"/>
    </location>
</feature>
<organism evidence="3">
    <name type="scientific">Absidia glauca</name>
    <name type="common">Pin mould</name>
    <dbReference type="NCBI Taxonomy" id="4829"/>
    <lineage>
        <taxon>Eukaryota</taxon>
        <taxon>Fungi</taxon>
        <taxon>Fungi incertae sedis</taxon>
        <taxon>Mucoromycota</taxon>
        <taxon>Mucoromycotina</taxon>
        <taxon>Mucoromycetes</taxon>
        <taxon>Mucorales</taxon>
        <taxon>Cunninghamellaceae</taxon>
        <taxon>Absidia</taxon>
    </lineage>
</organism>
<dbReference type="SUPFAM" id="SSF56219">
    <property type="entry name" value="DNase I-like"/>
    <property type="match status" value="2"/>
</dbReference>
<keyword evidence="4" id="KW-1185">Reference proteome</keyword>
<feature type="compositionally biased region" description="Basic residues" evidence="1">
    <location>
        <begin position="412"/>
        <end position="426"/>
    </location>
</feature>
<feature type="compositionally biased region" description="Polar residues" evidence="1">
    <location>
        <begin position="362"/>
        <end position="384"/>
    </location>
</feature>
<dbReference type="SMART" id="SM00128">
    <property type="entry name" value="IPPc"/>
    <property type="match status" value="1"/>
</dbReference>
<dbReference type="Pfam" id="PF22669">
    <property type="entry name" value="Exo_endo_phos2"/>
    <property type="match status" value="3"/>
</dbReference>
<dbReference type="Proteomes" id="UP000078561">
    <property type="component" value="Unassembled WGS sequence"/>
</dbReference>
<accession>A0A163Z2R5</accession>
<evidence type="ECO:0000256" key="1">
    <source>
        <dbReference type="SAM" id="MobiDB-lite"/>
    </source>
</evidence>
<feature type="region of interest" description="Disordered" evidence="1">
    <location>
        <begin position="297"/>
        <end position="438"/>
    </location>
</feature>
<dbReference type="PANTHER" id="PTHR11200:SF275">
    <property type="entry name" value="LD06095P"/>
    <property type="match status" value="1"/>
</dbReference>
<feature type="compositionally biased region" description="Low complexity" evidence="1">
    <location>
        <begin position="351"/>
        <end position="361"/>
    </location>
</feature>
<feature type="compositionally biased region" description="Low complexity" evidence="1">
    <location>
        <begin position="518"/>
        <end position="547"/>
    </location>
</feature>
<dbReference type="InParanoid" id="A0A163Z2R5"/>
<feature type="domain" description="Inositol polyphosphate-related phosphatase" evidence="2">
    <location>
        <begin position="66"/>
        <end position="669"/>
    </location>
</feature>
<evidence type="ECO:0000313" key="4">
    <source>
        <dbReference type="Proteomes" id="UP000078561"/>
    </source>
</evidence>
<feature type="compositionally biased region" description="Low complexity" evidence="1">
    <location>
        <begin position="306"/>
        <end position="326"/>
    </location>
</feature>
<dbReference type="STRING" id="4829.A0A163Z2R5"/>
<dbReference type="Gene3D" id="3.60.10.10">
    <property type="entry name" value="Endonuclease/exonuclease/phosphatase"/>
    <property type="match status" value="2"/>
</dbReference>
<dbReference type="GO" id="GO:0004439">
    <property type="term" value="F:phosphatidylinositol-4,5-bisphosphate 5-phosphatase activity"/>
    <property type="evidence" value="ECO:0007669"/>
    <property type="project" value="TreeGrafter"/>
</dbReference>
<reference evidence="3" key="1">
    <citation type="submission" date="2016-04" db="EMBL/GenBank/DDBJ databases">
        <authorList>
            <person name="Evans L.H."/>
            <person name="Alamgir A."/>
            <person name="Owens N."/>
            <person name="Weber N.D."/>
            <person name="Virtaneva K."/>
            <person name="Barbian K."/>
            <person name="Babar A."/>
            <person name="Rosenke K."/>
        </authorList>
    </citation>
    <scope>NUCLEOTIDE SEQUENCE [LARGE SCALE GENOMIC DNA]</scope>
    <source>
        <strain evidence="3">CBS 101.48</strain>
    </source>
</reference>
<dbReference type="GO" id="GO:0046856">
    <property type="term" value="P:phosphatidylinositol dephosphorylation"/>
    <property type="evidence" value="ECO:0007669"/>
    <property type="project" value="InterPro"/>
</dbReference>
<name>A0A163Z2R5_ABSGL</name>
<gene>
    <name evidence="3" type="primary">ABSGL_13486.1 scaffold 14165</name>
</gene>
<feature type="region of interest" description="Disordered" evidence="1">
    <location>
        <begin position="518"/>
        <end position="558"/>
    </location>
</feature>
<dbReference type="EMBL" id="LT554853">
    <property type="protein sequence ID" value="SAM07829.1"/>
    <property type="molecule type" value="Genomic_DNA"/>
</dbReference>
<sequence length="690" mass="77288">MLKVDTNLGPAKTWPKIKALPDFIQHNSTDSTAPQAKHRRSFWFSRSDTENNPSNQQPSLQESKHDRIKIFIGTWNMFGKNPGVDLELFLTSLHSGKIDSTPLANHTPRRGVNKLVEHNSTQNDVMASPFLDSSTTHPYHLLAIGTQECERDISEALFYPSKEVWEQRLCDHLGDQYQLLRCETMAALHLAVFVWKPVASYAKNIHSADIKTGWANMVGNKGAVAISLDFGSQSLLFINCHLRGNLKLKTNGKIMMDRLNRAFFYLAHQTKLAERNANIYRILHELQIKGGKSTYIRPTNSMLQMPSLKRLSRSYKSTKSSKSSKPTKTDDPNGVVQLPSDDLNNISAGNAKSSTKAKAATQNGKALTDNKTASTIKNSATKKQSPTNTTTTSSVDPAANTNGRAPSDVKAKKQRKDRKDGSKKRSSSVPSPMAADQHSVMEQFDHVFIFGDTNYRINAERRFVLDAIQKQDFETLLKYDQLTLERHQCSTPLATFKEHPIRFIPTYKLDTFEPITTTNSASSLPSTPPSTTTKTTSSSSSLVITPTDLSHSSGSISVRYDTSPKQRIPSWTDRILWHDRPPDHDGSASSIHRHLPTDSHPPSKSKLNLQWISAIMRKNRNSSTLMDTGTVDKSTICYHYDTVMDPRLMGASDHLPVIGIFGVWFDDWAVYKKPKSINSAKMPPWKKWLP</sequence>
<dbReference type="PANTHER" id="PTHR11200">
    <property type="entry name" value="INOSITOL 5-PHOSPHATASE"/>
    <property type="match status" value="1"/>
</dbReference>